<dbReference type="InterPro" id="IPR056227">
    <property type="entry name" value="TMD0_ABC"/>
</dbReference>
<evidence type="ECO:0000256" key="9">
    <source>
        <dbReference type="SAM" id="MobiDB-lite"/>
    </source>
</evidence>
<dbReference type="CDD" id="cd18579">
    <property type="entry name" value="ABC_6TM_ABCC_D1"/>
    <property type="match status" value="1"/>
</dbReference>
<dbReference type="PROSITE" id="PS50929">
    <property type="entry name" value="ABC_TM1F"/>
    <property type="match status" value="2"/>
</dbReference>
<feature type="transmembrane region" description="Helical" evidence="10">
    <location>
        <begin position="472"/>
        <end position="490"/>
    </location>
</feature>
<feature type="domain" description="ABC transporter" evidence="11">
    <location>
        <begin position="687"/>
        <end position="915"/>
    </location>
</feature>
<feature type="transmembrane region" description="Helical" evidence="10">
    <location>
        <begin position="302"/>
        <end position="323"/>
    </location>
</feature>
<sequence>MTAILLDTSWLCNGRGSEGWGPVSPDRMDFTLCFEYSLFYTASASVALLLSASRIYYLRTSCQAHGLGCTAWIYWPTQGLIALASISMLIQATFLIRSADSIPMQSIGSWIMGLTWLQALVLNHNEHKYTIRSSNLLFVFFIISIVATVITLHTLFDLSMNEQPEFKSGLLFLISLVLGFVVEAWPRGSTHVQRLSNAQAWDKANFFSQISFWFFQPIIDLAAKQQMLRPTDIVNTLPEDHKAQPSYIRLSTCWNTRLQWYQDKVHQLESSNISGEIKKKVKPPSLLTTILIANWRRLVPIVIVRIILPFTAYAAPLLLGLLLDYIGDGPDHDIRSSNQREDKLLGTAPSHSLLSLSLPGRNVEEKPLLYGLILASLMVVERVVMMGLYSICLKDNLLLSTEVKSALVAMIYRKALRLSPDARRKSSTGAITNHMSVDARTWGDGIELLSAWISIPFDIGICLFLLYRLLGWSFLAGVFTILALIPLQLWRGSVYEGLEEERLQTTDERVRLTSEVLSNSKIVKLYGWESAFRHKVLGARAKELNVLRRMGVLEAIMSVVFASSSAVISLMTFGVYMAIGHGTLTPKVVFVSISLFKLIHEPINRLAEGTSDTISLIVSTKRIQRFLLREEIDETQVTRESREGINNTGIAIQLKNVDLSWTSGKHTVLEEGVEEDEGSDENQPLLPQDQNHGATDGSNNDQPFKLTLRNINLTAMDKTLTAVVGRVGQGKSSLLSGMIGEMYKLQGSITIRGRVAYVPQQAWIINATLRDNIVFGNAYDPERYHEVICACGLELDLAVLPAGDMTEIGERGINLSGGQKQRVSLARATYDNADVYLLDDPLSAVDAHVDQHLWNNLIGPTGMLRDKTRILVTHGIHHLENVDQIVVIKDGEITELGKYSDLMAAGGSFYQLINGYSAKRKRVKKRGSSNRAAVESADATSATAATTKCIELVQANDNTTVGDLVDNSGLDWDNITMEDDEGEVSQEDDESKKQTAATATAIGKDQEDEADELIAEEVMKKGGVEWKLVKTYVKACTLQVVLAIIFICVAAEACQVGFSLWLKYWTSKSDEELQGSLVLFLGVYFAMALVFVALYIHFVYLSLAVARIRASELIHQNLISTVIRLPMNFFDTTPLGRVLNRFSGDLYSIDENLPWKFVDLLYLSTTVAATFMVIGFTTPAFIIMIPIIAAFFILISRRFLWATRSLKRIWSVSFSPIYQHFDESLNGVSTIRAMAIQKQFIEESDQLTDHNANAFSAYMYCNRWVDFRLQILSAGISFSVALSGVLARYTVDPSAIGLSLNFALGAAENIMWLCRDYTEWQSHLVGVERVQEYTDKYTEAPEHTDKSIPDQWPDKGRIVFKNYSTRYREGLDLVIKNLSFEIQPQEKVGIVGRTGAGKSSLTLALFRIIEAANSHWARASDNTGYHIRSLEPESEQQTLLRGRSEPNLPHSGHYDDDVDDDGNQNQSEEMDGGSIEIDGVDISTLGLVDLRKHLAIIPQDPTLFAGTIRDNLDPFQEASDQSLWEALERAHLKDHIRSLPGGLSAEVIQNGENFSVGQRSMICLARALLRKSKILVLDEATAAVDVETDELIQKTIREEFKDRTVLTIAHRIKTVMDSTKVLVMEKGEVIEYDTPERLLQRPESLFFKLAHQAGEITTLTQK</sequence>
<dbReference type="STRING" id="64571.A0A1Y2H4E8"/>
<accession>A0A1Y2H4E8</accession>
<dbReference type="InterPro" id="IPR044746">
    <property type="entry name" value="ABCC_6TM_D1"/>
</dbReference>
<dbReference type="GO" id="GO:0016887">
    <property type="term" value="F:ATP hydrolysis activity"/>
    <property type="evidence" value="ECO:0007669"/>
    <property type="project" value="InterPro"/>
</dbReference>
<feature type="domain" description="ABC transmembrane type-1" evidence="12">
    <location>
        <begin position="314"/>
        <end position="615"/>
    </location>
</feature>
<organism evidence="13 14">
    <name type="scientific">Lobosporangium transversale</name>
    <dbReference type="NCBI Taxonomy" id="64571"/>
    <lineage>
        <taxon>Eukaryota</taxon>
        <taxon>Fungi</taxon>
        <taxon>Fungi incertae sedis</taxon>
        <taxon>Mucoromycota</taxon>
        <taxon>Mortierellomycotina</taxon>
        <taxon>Mortierellomycetes</taxon>
        <taxon>Mortierellales</taxon>
        <taxon>Mortierellaceae</taxon>
        <taxon>Lobosporangium</taxon>
    </lineage>
</organism>
<dbReference type="CDD" id="cd03250">
    <property type="entry name" value="ABCC_MRP_domain1"/>
    <property type="match status" value="1"/>
</dbReference>
<dbReference type="RefSeq" id="XP_021886567.1">
    <property type="nucleotide sequence ID" value="XM_022029565.1"/>
</dbReference>
<dbReference type="OrthoDB" id="6500128at2759"/>
<feature type="compositionally biased region" description="Acidic residues" evidence="9">
    <location>
        <begin position="671"/>
        <end position="680"/>
    </location>
</feature>
<keyword evidence="5" id="KW-0547">Nucleotide-binding</keyword>
<name>A0A1Y2H4E8_9FUNG</name>
<feature type="transmembrane region" description="Helical" evidence="10">
    <location>
        <begin position="1162"/>
        <end position="1195"/>
    </location>
</feature>
<feature type="compositionally biased region" description="Polar residues" evidence="9">
    <location>
        <begin position="688"/>
        <end position="702"/>
    </location>
</feature>
<gene>
    <name evidence="13" type="ORF">BCR41DRAFT_417997</name>
</gene>
<keyword evidence="7 10" id="KW-1133">Transmembrane helix</keyword>
<feature type="region of interest" description="Disordered" evidence="9">
    <location>
        <begin position="671"/>
        <end position="702"/>
    </location>
</feature>
<dbReference type="InterPro" id="IPR044726">
    <property type="entry name" value="ABCC_6TM_D2"/>
</dbReference>
<feature type="transmembrane region" description="Helical" evidence="10">
    <location>
        <begin position="102"/>
        <end position="123"/>
    </location>
</feature>
<dbReference type="Proteomes" id="UP000193648">
    <property type="component" value="Unassembled WGS sequence"/>
</dbReference>
<dbReference type="SMART" id="SM00382">
    <property type="entry name" value="AAA"/>
    <property type="match status" value="2"/>
</dbReference>
<dbReference type="Pfam" id="PF24357">
    <property type="entry name" value="TMD0_ABC"/>
    <property type="match status" value="1"/>
</dbReference>
<feature type="transmembrane region" description="Helical" evidence="10">
    <location>
        <begin position="552"/>
        <end position="579"/>
    </location>
</feature>
<dbReference type="InterPro" id="IPR017871">
    <property type="entry name" value="ABC_transporter-like_CS"/>
</dbReference>
<dbReference type="SUPFAM" id="SSF90123">
    <property type="entry name" value="ABC transporter transmembrane region"/>
    <property type="match status" value="2"/>
</dbReference>
<dbReference type="InterPro" id="IPR003439">
    <property type="entry name" value="ABC_transporter-like_ATP-bd"/>
</dbReference>
<keyword evidence="3 10" id="KW-0812">Transmembrane</keyword>
<dbReference type="InterPro" id="IPR050173">
    <property type="entry name" value="ABC_transporter_C-like"/>
</dbReference>
<dbReference type="InterPro" id="IPR003593">
    <property type="entry name" value="AAA+_ATPase"/>
</dbReference>
<dbReference type="CDD" id="cd18580">
    <property type="entry name" value="ABC_6TM_ABCC_D2"/>
    <property type="match status" value="1"/>
</dbReference>
<evidence type="ECO:0000313" key="14">
    <source>
        <dbReference type="Proteomes" id="UP000193648"/>
    </source>
</evidence>
<feature type="transmembrane region" description="Helical" evidence="10">
    <location>
        <begin position="368"/>
        <end position="389"/>
    </location>
</feature>
<feature type="transmembrane region" description="Helical" evidence="10">
    <location>
        <begin position="69"/>
        <end position="96"/>
    </location>
</feature>
<dbReference type="PROSITE" id="PS00211">
    <property type="entry name" value="ABC_TRANSPORTER_1"/>
    <property type="match status" value="2"/>
</dbReference>
<dbReference type="GO" id="GO:0016020">
    <property type="term" value="C:membrane"/>
    <property type="evidence" value="ECO:0007669"/>
    <property type="project" value="UniProtKB-SubCell"/>
</dbReference>
<evidence type="ECO:0000256" key="6">
    <source>
        <dbReference type="ARBA" id="ARBA00022840"/>
    </source>
</evidence>
<evidence type="ECO:0000256" key="7">
    <source>
        <dbReference type="ARBA" id="ARBA00022989"/>
    </source>
</evidence>
<dbReference type="FunFam" id="3.40.50.300:FF:000163">
    <property type="entry name" value="Multidrug resistance-associated protein member 4"/>
    <property type="match status" value="1"/>
</dbReference>
<dbReference type="PROSITE" id="PS50893">
    <property type="entry name" value="ABC_TRANSPORTER_2"/>
    <property type="match status" value="2"/>
</dbReference>
<evidence type="ECO:0000256" key="8">
    <source>
        <dbReference type="ARBA" id="ARBA00023136"/>
    </source>
</evidence>
<dbReference type="SUPFAM" id="SSF52540">
    <property type="entry name" value="P-loop containing nucleoside triphosphate hydrolases"/>
    <property type="match status" value="3"/>
</dbReference>
<feature type="transmembrane region" description="Helical" evidence="10">
    <location>
        <begin position="1077"/>
        <end position="1100"/>
    </location>
</feature>
<dbReference type="GO" id="GO:0140359">
    <property type="term" value="F:ABC-type transporter activity"/>
    <property type="evidence" value="ECO:0007669"/>
    <property type="project" value="InterPro"/>
</dbReference>
<evidence type="ECO:0000256" key="10">
    <source>
        <dbReference type="SAM" id="Phobius"/>
    </source>
</evidence>
<evidence type="ECO:0000259" key="12">
    <source>
        <dbReference type="PROSITE" id="PS50929"/>
    </source>
</evidence>
<feature type="domain" description="ABC transporter" evidence="11">
    <location>
        <begin position="1358"/>
        <end position="1651"/>
    </location>
</feature>
<feature type="domain" description="ABC transmembrane type-1" evidence="12">
    <location>
        <begin position="1042"/>
        <end position="1322"/>
    </location>
</feature>
<evidence type="ECO:0000259" key="11">
    <source>
        <dbReference type="PROSITE" id="PS50893"/>
    </source>
</evidence>
<dbReference type="GeneID" id="33571408"/>
<comment type="subcellular location">
    <subcellularLocation>
        <location evidence="1">Membrane</location>
        <topology evidence="1">Multi-pass membrane protein</topology>
    </subcellularLocation>
</comment>
<feature type="region of interest" description="Disordered" evidence="9">
    <location>
        <begin position="1431"/>
        <end position="1474"/>
    </location>
</feature>
<dbReference type="InterPro" id="IPR011527">
    <property type="entry name" value="ABC1_TM_dom"/>
</dbReference>
<dbReference type="FunFam" id="1.20.1560.10:FF:000013">
    <property type="entry name" value="ABC transporter C family member 2"/>
    <property type="match status" value="1"/>
</dbReference>
<feature type="transmembrane region" description="Helical" evidence="10">
    <location>
        <begin position="168"/>
        <end position="185"/>
    </location>
</feature>
<feature type="transmembrane region" description="Helical" evidence="10">
    <location>
        <begin position="38"/>
        <end position="57"/>
    </location>
</feature>
<dbReference type="FunFam" id="1.20.1560.10:FF:000006">
    <property type="entry name" value="ATP-binding cassette, sub-family C (CFTR/MRP), member 9"/>
    <property type="match status" value="1"/>
</dbReference>
<proteinExistence type="predicted"/>
<keyword evidence="4" id="KW-0677">Repeat</keyword>
<reference evidence="13 14" key="1">
    <citation type="submission" date="2016-07" db="EMBL/GenBank/DDBJ databases">
        <title>Pervasive Adenine N6-methylation of Active Genes in Fungi.</title>
        <authorList>
            <consortium name="DOE Joint Genome Institute"/>
            <person name="Mondo S.J."/>
            <person name="Dannebaum R.O."/>
            <person name="Kuo R.C."/>
            <person name="Labutti K."/>
            <person name="Haridas S."/>
            <person name="Kuo A."/>
            <person name="Salamov A."/>
            <person name="Ahrendt S.R."/>
            <person name="Lipzen A."/>
            <person name="Sullivan W."/>
            <person name="Andreopoulos W.B."/>
            <person name="Clum A."/>
            <person name="Lindquist E."/>
            <person name="Daum C."/>
            <person name="Ramamoorthy G.K."/>
            <person name="Gryganskyi A."/>
            <person name="Culley D."/>
            <person name="Magnuson J.K."/>
            <person name="James T.Y."/>
            <person name="O'Malley M.A."/>
            <person name="Stajich J.E."/>
            <person name="Spatafora J.W."/>
            <person name="Visel A."/>
            <person name="Grigoriev I.V."/>
        </authorList>
    </citation>
    <scope>NUCLEOTIDE SEQUENCE [LARGE SCALE GENOMIC DNA]</scope>
    <source>
        <strain evidence="13 14">NRRL 3116</strain>
    </source>
</reference>
<comment type="caution">
    <text evidence="13">The sequence shown here is derived from an EMBL/GenBank/DDBJ whole genome shotgun (WGS) entry which is preliminary data.</text>
</comment>
<keyword evidence="6" id="KW-0067">ATP-binding</keyword>
<dbReference type="Pfam" id="PF00664">
    <property type="entry name" value="ABC_membrane"/>
    <property type="match status" value="2"/>
</dbReference>
<evidence type="ECO:0000256" key="5">
    <source>
        <dbReference type="ARBA" id="ARBA00022741"/>
    </source>
</evidence>
<evidence type="ECO:0000256" key="3">
    <source>
        <dbReference type="ARBA" id="ARBA00022692"/>
    </source>
</evidence>
<dbReference type="PANTHER" id="PTHR24223">
    <property type="entry name" value="ATP-BINDING CASSETTE SUB-FAMILY C"/>
    <property type="match status" value="1"/>
</dbReference>
<keyword evidence="8 10" id="KW-0472">Membrane</keyword>
<keyword evidence="2" id="KW-0813">Transport</keyword>
<dbReference type="EMBL" id="MCFF01000001">
    <property type="protein sequence ID" value="ORZ28894.1"/>
    <property type="molecule type" value="Genomic_DNA"/>
</dbReference>
<dbReference type="InterPro" id="IPR027417">
    <property type="entry name" value="P-loop_NTPase"/>
</dbReference>
<feature type="transmembrane region" description="Helical" evidence="10">
    <location>
        <begin position="135"/>
        <end position="156"/>
    </location>
</feature>
<evidence type="ECO:0000256" key="4">
    <source>
        <dbReference type="ARBA" id="ARBA00022737"/>
    </source>
</evidence>
<evidence type="ECO:0008006" key="15">
    <source>
        <dbReference type="Google" id="ProtNLM"/>
    </source>
</evidence>
<dbReference type="FunFam" id="3.40.50.300:FF:000997">
    <property type="entry name" value="Multidrug resistance-associated protein 1"/>
    <property type="match status" value="1"/>
</dbReference>
<evidence type="ECO:0000256" key="1">
    <source>
        <dbReference type="ARBA" id="ARBA00004141"/>
    </source>
</evidence>
<dbReference type="InterPro" id="IPR036640">
    <property type="entry name" value="ABC1_TM_sf"/>
</dbReference>
<dbReference type="GO" id="GO:0005524">
    <property type="term" value="F:ATP binding"/>
    <property type="evidence" value="ECO:0007669"/>
    <property type="project" value="UniProtKB-KW"/>
</dbReference>
<dbReference type="CDD" id="cd03244">
    <property type="entry name" value="ABCC_MRP_domain2"/>
    <property type="match status" value="1"/>
</dbReference>
<evidence type="ECO:0000313" key="13">
    <source>
        <dbReference type="EMBL" id="ORZ28894.1"/>
    </source>
</evidence>
<protein>
    <recommendedName>
        <fullName evidence="15">P-loop containing nucleoside triphosphate hydrolase protein</fullName>
    </recommendedName>
</protein>
<keyword evidence="14" id="KW-1185">Reference proteome</keyword>
<dbReference type="Gene3D" id="3.40.50.300">
    <property type="entry name" value="P-loop containing nucleotide triphosphate hydrolases"/>
    <property type="match status" value="2"/>
</dbReference>
<dbReference type="Pfam" id="PF00005">
    <property type="entry name" value="ABC_tran"/>
    <property type="match status" value="3"/>
</dbReference>
<evidence type="ECO:0000256" key="2">
    <source>
        <dbReference type="ARBA" id="ARBA00022448"/>
    </source>
</evidence>
<feature type="transmembrane region" description="Helical" evidence="10">
    <location>
        <begin position="1040"/>
        <end position="1065"/>
    </location>
</feature>
<dbReference type="Gene3D" id="1.20.1560.10">
    <property type="entry name" value="ABC transporter type 1, transmembrane domain"/>
    <property type="match status" value="2"/>
</dbReference>
<dbReference type="InParanoid" id="A0A1Y2H4E8"/>